<gene>
    <name evidence="1" type="ORF">ACFOET_02395</name>
</gene>
<organism evidence="1 2">
    <name type="scientific">Parapedobacter deserti</name>
    <dbReference type="NCBI Taxonomy" id="1912957"/>
    <lineage>
        <taxon>Bacteria</taxon>
        <taxon>Pseudomonadati</taxon>
        <taxon>Bacteroidota</taxon>
        <taxon>Sphingobacteriia</taxon>
        <taxon>Sphingobacteriales</taxon>
        <taxon>Sphingobacteriaceae</taxon>
        <taxon>Parapedobacter</taxon>
    </lineage>
</organism>
<dbReference type="EMBL" id="JBHRTA010000008">
    <property type="protein sequence ID" value="MFC3196456.1"/>
    <property type="molecule type" value="Genomic_DNA"/>
</dbReference>
<proteinExistence type="predicted"/>
<sequence>MKPIFSYLRLPLACVFLALIALSCKKEKPVEIADLTFAADTYFVPSGGEIFIRINQGNNKYTLDVADDALIQLRTDLDHWPVDARIYVSGLKKGSTELTVTDEVSGRQETLHIHVVDPFLVIRVGGPIPGILVDQRMPGDTQDAIRKEAKSFGPFQLGEFLVLQHIAEQRFYVFDNPGNLNTESKTLNASNVKYAGTYEFGVTHDSSPFDEGEIRQLILHPEDGGEPISLPIRANSQYAIQTLTDFIENTNTPSGENLPTDYFKQFISFHIDLTPHFKPDYPDYLQYVNVHHQAQLWRDCHNSGLKIGDGILK</sequence>
<protein>
    <submittedName>
        <fullName evidence="1">Uncharacterized protein</fullName>
    </submittedName>
</protein>
<dbReference type="Proteomes" id="UP001595526">
    <property type="component" value="Unassembled WGS sequence"/>
</dbReference>
<reference evidence="2" key="1">
    <citation type="journal article" date="2019" name="Int. J. Syst. Evol. Microbiol.">
        <title>The Global Catalogue of Microorganisms (GCM) 10K type strain sequencing project: providing services to taxonomists for standard genome sequencing and annotation.</title>
        <authorList>
            <consortium name="The Broad Institute Genomics Platform"/>
            <consortium name="The Broad Institute Genome Sequencing Center for Infectious Disease"/>
            <person name="Wu L."/>
            <person name="Ma J."/>
        </authorList>
    </citation>
    <scope>NUCLEOTIDE SEQUENCE [LARGE SCALE GENOMIC DNA]</scope>
    <source>
        <strain evidence="2">KCTC 52416</strain>
    </source>
</reference>
<evidence type="ECO:0000313" key="2">
    <source>
        <dbReference type="Proteomes" id="UP001595526"/>
    </source>
</evidence>
<keyword evidence="2" id="KW-1185">Reference proteome</keyword>
<comment type="caution">
    <text evidence="1">The sequence shown here is derived from an EMBL/GenBank/DDBJ whole genome shotgun (WGS) entry which is preliminary data.</text>
</comment>
<evidence type="ECO:0000313" key="1">
    <source>
        <dbReference type="EMBL" id="MFC3196456.1"/>
    </source>
</evidence>
<name>A0ABV7JEG4_9SPHI</name>
<accession>A0ABV7JEG4</accession>
<dbReference type="PROSITE" id="PS51257">
    <property type="entry name" value="PROKAR_LIPOPROTEIN"/>
    <property type="match status" value="1"/>
</dbReference>
<dbReference type="RefSeq" id="WP_379019186.1">
    <property type="nucleotide sequence ID" value="NZ_JBHRTA010000008.1"/>
</dbReference>